<evidence type="ECO:0000313" key="2">
    <source>
        <dbReference type="EMBL" id="GEO84077.1"/>
    </source>
</evidence>
<proteinExistence type="predicted"/>
<dbReference type="OrthoDB" id="8283437at2"/>
<accession>A0A512HF72</accession>
<comment type="caution">
    <text evidence="2">The sequence shown here is derived from an EMBL/GenBank/DDBJ whole genome shotgun (WGS) entry which is preliminary data.</text>
</comment>
<dbReference type="RefSeq" id="WP_147178881.1">
    <property type="nucleotide sequence ID" value="NZ_BJZP01000004.1"/>
</dbReference>
<name>A0A512HF72_9HYPH</name>
<keyword evidence="3" id="KW-1185">Reference proteome</keyword>
<keyword evidence="1" id="KW-0732">Signal</keyword>
<organism evidence="2 3">
    <name type="scientific">Ciceribacter naphthalenivorans</name>
    <dbReference type="NCBI Taxonomy" id="1118451"/>
    <lineage>
        <taxon>Bacteria</taxon>
        <taxon>Pseudomonadati</taxon>
        <taxon>Pseudomonadota</taxon>
        <taxon>Alphaproteobacteria</taxon>
        <taxon>Hyphomicrobiales</taxon>
        <taxon>Rhizobiaceae</taxon>
        <taxon>Ciceribacter</taxon>
    </lineage>
</organism>
<reference evidence="2 3" key="1">
    <citation type="submission" date="2019-07" db="EMBL/GenBank/DDBJ databases">
        <title>Whole genome shotgun sequence of Rhizobium naphthalenivorans NBRC 107585.</title>
        <authorList>
            <person name="Hosoyama A."/>
            <person name="Uohara A."/>
            <person name="Ohji S."/>
            <person name="Ichikawa N."/>
        </authorList>
    </citation>
    <scope>NUCLEOTIDE SEQUENCE [LARGE SCALE GENOMIC DNA]</scope>
    <source>
        <strain evidence="2 3">NBRC 107585</strain>
    </source>
</reference>
<feature type="chain" id="PRO_5021936751" evidence="1">
    <location>
        <begin position="20"/>
        <end position="159"/>
    </location>
</feature>
<dbReference type="InterPro" id="IPR049748">
    <property type="entry name" value="HPE1-like_N_CxxC"/>
</dbReference>
<feature type="signal peptide" evidence="1">
    <location>
        <begin position="1"/>
        <end position="19"/>
    </location>
</feature>
<sequence length="159" mass="15845">MRNLVLTAVLLTVAGPALASSIERVGAAPANGSSIVVLTCTACPAPMPKDDAKAYKVPQIAPGTQSAEIIDIDGEKKLKRTEAWLGGSPVVFISKAEGWTTNGSVIAAAAMGPADGIDVDATTAAVSAGTMAAPVSASLGAAPAAAKTLDLTKFELRGD</sequence>
<gene>
    <name evidence="2" type="ORF">RNA01_10090</name>
</gene>
<dbReference type="EMBL" id="BJZP01000004">
    <property type="protein sequence ID" value="GEO84077.1"/>
    <property type="molecule type" value="Genomic_DNA"/>
</dbReference>
<evidence type="ECO:0000256" key="1">
    <source>
        <dbReference type="SAM" id="SignalP"/>
    </source>
</evidence>
<dbReference type="Proteomes" id="UP000321717">
    <property type="component" value="Unassembled WGS sequence"/>
</dbReference>
<dbReference type="AlphaFoldDB" id="A0A512HF72"/>
<evidence type="ECO:0000313" key="3">
    <source>
        <dbReference type="Proteomes" id="UP000321717"/>
    </source>
</evidence>
<dbReference type="NCBIfam" id="NF041110">
    <property type="entry name" value="HPE1_fam_CxxC"/>
    <property type="match status" value="1"/>
</dbReference>
<protein>
    <submittedName>
        <fullName evidence="2">Uncharacterized protein</fullName>
    </submittedName>
</protein>